<protein>
    <recommendedName>
        <fullName evidence="3">CCT domain-containing protein</fullName>
    </recommendedName>
</protein>
<organism evidence="1 2">
    <name type="scientific">Saprolegnia diclina (strain VS20)</name>
    <dbReference type="NCBI Taxonomy" id="1156394"/>
    <lineage>
        <taxon>Eukaryota</taxon>
        <taxon>Sar</taxon>
        <taxon>Stramenopiles</taxon>
        <taxon>Oomycota</taxon>
        <taxon>Saprolegniomycetes</taxon>
        <taxon>Saprolegniales</taxon>
        <taxon>Saprolegniaceae</taxon>
        <taxon>Saprolegnia</taxon>
    </lineage>
</organism>
<dbReference type="Proteomes" id="UP000030762">
    <property type="component" value="Unassembled WGS sequence"/>
</dbReference>
<dbReference type="EMBL" id="JH767158">
    <property type="protein sequence ID" value="EQC33739.1"/>
    <property type="molecule type" value="Genomic_DNA"/>
</dbReference>
<evidence type="ECO:0000313" key="2">
    <source>
        <dbReference type="Proteomes" id="UP000030762"/>
    </source>
</evidence>
<gene>
    <name evidence="1" type="ORF">SDRG_08841</name>
</gene>
<evidence type="ECO:0008006" key="3">
    <source>
        <dbReference type="Google" id="ProtNLM"/>
    </source>
</evidence>
<dbReference type="GeneID" id="19949568"/>
<dbReference type="OrthoDB" id="10583519at2759"/>
<dbReference type="InParanoid" id="T0Q787"/>
<dbReference type="AlphaFoldDB" id="T0Q787"/>
<proteinExistence type="predicted"/>
<dbReference type="RefSeq" id="XP_008612962.1">
    <property type="nucleotide sequence ID" value="XM_008614740.1"/>
</dbReference>
<dbReference type="VEuPathDB" id="FungiDB:SDRG_08841"/>
<reference evidence="1 2" key="1">
    <citation type="submission" date="2012-04" db="EMBL/GenBank/DDBJ databases">
        <title>The Genome Sequence of Saprolegnia declina VS20.</title>
        <authorList>
            <consortium name="The Broad Institute Genome Sequencing Platform"/>
            <person name="Russ C."/>
            <person name="Nusbaum C."/>
            <person name="Tyler B."/>
            <person name="van West P."/>
            <person name="Dieguez-Uribeondo J."/>
            <person name="de Bruijn I."/>
            <person name="Tripathy S."/>
            <person name="Jiang R."/>
            <person name="Young S.K."/>
            <person name="Zeng Q."/>
            <person name="Gargeya S."/>
            <person name="Fitzgerald M."/>
            <person name="Haas B."/>
            <person name="Abouelleil A."/>
            <person name="Alvarado L."/>
            <person name="Arachchi H.M."/>
            <person name="Berlin A."/>
            <person name="Chapman S.B."/>
            <person name="Goldberg J."/>
            <person name="Griggs A."/>
            <person name="Gujja S."/>
            <person name="Hansen M."/>
            <person name="Howarth C."/>
            <person name="Imamovic A."/>
            <person name="Larimer J."/>
            <person name="McCowen C."/>
            <person name="Montmayeur A."/>
            <person name="Murphy C."/>
            <person name="Neiman D."/>
            <person name="Pearson M."/>
            <person name="Priest M."/>
            <person name="Roberts A."/>
            <person name="Saif S."/>
            <person name="Shea T."/>
            <person name="Sisk P."/>
            <person name="Sykes S."/>
            <person name="Wortman J."/>
            <person name="Nusbaum C."/>
            <person name="Birren B."/>
        </authorList>
    </citation>
    <scope>NUCLEOTIDE SEQUENCE [LARGE SCALE GENOMIC DNA]</scope>
    <source>
        <strain evidence="1 2">VS20</strain>
    </source>
</reference>
<sequence length="129" mass="14346">MDFSIPPSPSMAPRHAAAWTDADLEWLEEGFAAFFPDEAPSSRPATDARLPMVRRPILLDGRCYSFSSPSSPVTKPPPVRTRAFSLRRQEASAKRRRIKGRYAGFEKPFLPITALQGPLLDHDAARPCP</sequence>
<evidence type="ECO:0000313" key="1">
    <source>
        <dbReference type="EMBL" id="EQC33739.1"/>
    </source>
</evidence>
<accession>T0Q787</accession>
<name>T0Q787_SAPDV</name>
<keyword evidence="2" id="KW-1185">Reference proteome</keyword>